<keyword evidence="2" id="KW-1185">Reference proteome</keyword>
<reference evidence="1" key="1">
    <citation type="journal article" date="2023" name="Plant J.">
        <title>Genome sequences and population genomics provide insights into the demographic history, inbreeding, and mutation load of two 'living fossil' tree species of Dipteronia.</title>
        <authorList>
            <person name="Feng Y."/>
            <person name="Comes H.P."/>
            <person name="Chen J."/>
            <person name="Zhu S."/>
            <person name="Lu R."/>
            <person name="Zhang X."/>
            <person name="Li P."/>
            <person name="Qiu J."/>
            <person name="Olsen K.M."/>
            <person name="Qiu Y."/>
        </authorList>
    </citation>
    <scope>NUCLEOTIDE SEQUENCE</scope>
    <source>
        <strain evidence="1">NBL</strain>
    </source>
</reference>
<proteinExistence type="predicted"/>
<gene>
    <name evidence="1" type="ORF">Dsin_032232</name>
</gene>
<evidence type="ECO:0000313" key="1">
    <source>
        <dbReference type="EMBL" id="KAK3184946.1"/>
    </source>
</evidence>
<dbReference type="EMBL" id="JANJYJ010000010">
    <property type="protein sequence ID" value="KAK3184946.1"/>
    <property type="molecule type" value="Genomic_DNA"/>
</dbReference>
<dbReference type="AlphaFoldDB" id="A0AAD9ZMU4"/>
<accession>A0AAD9ZMU4</accession>
<protein>
    <submittedName>
        <fullName evidence="1">Uncharacterized protein</fullName>
    </submittedName>
</protein>
<dbReference type="Proteomes" id="UP001281410">
    <property type="component" value="Unassembled WGS sequence"/>
</dbReference>
<sequence>MYVTMFTSGVTLPIQPFIARFMKDIGIAPAQLSPNSYRMLVSLWHLWEWIGANHPPTPQEIHKFYTFNGTDAGGIFHLQSSFLDRWIPKEFDERPYPASSKEPKGFIWGFSTSNKYWKNSWLFVRGNWGKTIVADPHQDLTRNSVSRHFCNLEIWNKTPIMLTKR</sequence>
<comment type="caution">
    <text evidence="1">The sequence shown here is derived from an EMBL/GenBank/DDBJ whole genome shotgun (WGS) entry which is preliminary data.</text>
</comment>
<organism evidence="1 2">
    <name type="scientific">Dipteronia sinensis</name>
    <dbReference type="NCBI Taxonomy" id="43782"/>
    <lineage>
        <taxon>Eukaryota</taxon>
        <taxon>Viridiplantae</taxon>
        <taxon>Streptophyta</taxon>
        <taxon>Embryophyta</taxon>
        <taxon>Tracheophyta</taxon>
        <taxon>Spermatophyta</taxon>
        <taxon>Magnoliopsida</taxon>
        <taxon>eudicotyledons</taxon>
        <taxon>Gunneridae</taxon>
        <taxon>Pentapetalae</taxon>
        <taxon>rosids</taxon>
        <taxon>malvids</taxon>
        <taxon>Sapindales</taxon>
        <taxon>Sapindaceae</taxon>
        <taxon>Hippocastanoideae</taxon>
        <taxon>Acereae</taxon>
        <taxon>Dipteronia</taxon>
    </lineage>
</organism>
<evidence type="ECO:0000313" key="2">
    <source>
        <dbReference type="Proteomes" id="UP001281410"/>
    </source>
</evidence>
<name>A0AAD9ZMU4_9ROSI</name>